<feature type="transmembrane region" description="Helical" evidence="1">
    <location>
        <begin position="94"/>
        <end position="113"/>
    </location>
</feature>
<reference evidence="3" key="1">
    <citation type="submission" date="2019-03" db="EMBL/GenBank/DDBJ databases">
        <title>Aquabacterium pictum sp.nov., the first bacteriochlorophyll a-containing freshwater bacterium in the genus Aquabacterium of the class Betaproteobacteria.</title>
        <authorList>
            <person name="Hirose S."/>
            <person name="Tank M."/>
            <person name="Hara E."/>
            <person name="Tamaki H."/>
            <person name="Takaichi S."/>
            <person name="Haruta S."/>
            <person name="Hanada S."/>
        </authorList>
    </citation>
    <scope>NUCLEOTIDE SEQUENCE [LARGE SCALE GENOMIC DNA]</scope>
    <source>
        <strain evidence="3">W35</strain>
    </source>
</reference>
<accession>A0A480AXF3</accession>
<feature type="transmembrane region" description="Helical" evidence="1">
    <location>
        <begin position="262"/>
        <end position="279"/>
    </location>
</feature>
<feature type="transmembrane region" description="Helical" evidence="1">
    <location>
        <begin position="163"/>
        <end position="186"/>
    </location>
</feature>
<dbReference type="EMBL" id="BJCL01000006">
    <property type="protein sequence ID" value="GCL63488.1"/>
    <property type="molecule type" value="Genomic_DNA"/>
</dbReference>
<dbReference type="AlphaFoldDB" id="A0A480AXF3"/>
<keyword evidence="1" id="KW-1133">Transmembrane helix</keyword>
<feature type="transmembrane region" description="Helical" evidence="1">
    <location>
        <begin position="120"/>
        <end position="139"/>
    </location>
</feature>
<dbReference type="Pfam" id="PF14897">
    <property type="entry name" value="EpsG"/>
    <property type="match status" value="1"/>
</dbReference>
<proteinExistence type="predicted"/>
<organism evidence="2 3">
    <name type="scientific">Pseudaquabacterium pictum</name>
    <dbReference type="NCBI Taxonomy" id="2315236"/>
    <lineage>
        <taxon>Bacteria</taxon>
        <taxon>Pseudomonadati</taxon>
        <taxon>Pseudomonadota</taxon>
        <taxon>Betaproteobacteria</taxon>
        <taxon>Burkholderiales</taxon>
        <taxon>Sphaerotilaceae</taxon>
        <taxon>Pseudaquabacterium</taxon>
    </lineage>
</organism>
<keyword evidence="1" id="KW-0472">Membrane</keyword>
<evidence type="ECO:0000256" key="1">
    <source>
        <dbReference type="SAM" id="Phobius"/>
    </source>
</evidence>
<name>A0A480AXF3_9BURK</name>
<feature type="transmembrane region" description="Helical" evidence="1">
    <location>
        <begin position="193"/>
        <end position="212"/>
    </location>
</feature>
<dbReference type="OrthoDB" id="5373240at2"/>
<comment type="caution">
    <text evidence="2">The sequence shown here is derived from an EMBL/GenBank/DDBJ whole genome shotgun (WGS) entry which is preliminary data.</text>
</comment>
<evidence type="ECO:0000313" key="2">
    <source>
        <dbReference type="EMBL" id="GCL63488.1"/>
    </source>
</evidence>
<keyword evidence="3" id="KW-1185">Reference proteome</keyword>
<sequence length="358" mass="39895">MWPYWLLFGLAAWLATTHMWPQRRFDPRWPAPWWGMFAALVLVVGLRDRVGGDWDTYLLHMSNGGRHTLAESLAEKDPAYSLLNWAVAQLGGNIYAVNTVCALLFAWGLISFCRVQPRPWLALVVAVPYLVTVVAMGYTRQGTAIGLVMLGLVALGRGQTLRFVLWTVVAATFHKSATILIPLAVLAGRQINLATLMWVVPATAGVFVLIVLDSVDALAVNYIGREYDSQGAGVRVAMNALPGAVFLLLRHRFKLLPQQQRFWTWMAMGGIVFVLLLAVSPSSTAVDRLALYWIPLQVFVWSRLPNALGQPDGPNPGWVWVTVAYSALVLAVWLFFGGHAYLWLPYRWWPVQLLEGSL</sequence>
<feature type="transmembrane region" description="Helical" evidence="1">
    <location>
        <begin position="318"/>
        <end position="344"/>
    </location>
</feature>
<evidence type="ECO:0008006" key="4">
    <source>
        <dbReference type="Google" id="ProtNLM"/>
    </source>
</evidence>
<dbReference type="Proteomes" id="UP000301751">
    <property type="component" value="Unassembled WGS sequence"/>
</dbReference>
<dbReference type="RefSeq" id="WP_137733237.1">
    <property type="nucleotide sequence ID" value="NZ_BJCL01000006.1"/>
</dbReference>
<evidence type="ECO:0000313" key="3">
    <source>
        <dbReference type="Proteomes" id="UP000301751"/>
    </source>
</evidence>
<protein>
    <recommendedName>
        <fullName evidence="4">EpsG family protein</fullName>
    </recommendedName>
</protein>
<keyword evidence="1" id="KW-0812">Transmembrane</keyword>
<dbReference type="InterPro" id="IPR049458">
    <property type="entry name" value="EpsG-like"/>
</dbReference>
<feature type="transmembrane region" description="Helical" evidence="1">
    <location>
        <begin position="232"/>
        <end position="250"/>
    </location>
</feature>
<gene>
    <name evidence="2" type="ORF">AQPW35_25690</name>
</gene>